<sequence>MKAGLLRRFYTCLLALILLQGCGEAQQNIAEPDAVETGRAKATPTAEDQTFDALPGWAEEAFLAQHLNQKYTLGTWMQPNILLGDFDGDEREDVAFLIINSATDEKGVMILHQNERNSFSVFGAGTEFAEMRNLNWVEVFEKVDAGKSVAPTLIDEETGDILGDDLENAVPLKSDAIFIHVAEACGGGIIYKKDNGYGWINIE</sequence>
<proteinExistence type="predicted"/>
<evidence type="ECO:0000256" key="1">
    <source>
        <dbReference type="SAM" id="SignalP"/>
    </source>
</evidence>
<feature type="chain" id="PRO_5021238836" description="VCBS repeat-containing protein" evidence="1">
    <location>
        <begin position="26"/>
        <end position="203"/>
    </location>
</feature>
<comment type="caution">
    <text evidence="2">The sequence shown here is derived from an EMBL/GenBank/DDBJ whole genome shotgun (WGS) entry which is preliminary data.</text>
</comment>
<protein>
    <recommendedName>
        <fullName evidence="4">VCBS repeat-containing protein</fullName>
    </recommendedName>
</protein>
<evidence type="ECO:0008006" key="4">
    <source>
        <dbReference type="Google" id="ProtNLM"/>
    </source>
</evidence>
<feature type="signal peptide" evidence="1">
    <location>
        <begin position="1"/>
        <end position="25"/>
    </location>
</feature>
<organism evidence="2 3">
    <name type="scientific">Pontibacter mangrovi</name>
    <dbReference type="NCBI Taxonomy" id="2589816"/>
    <lineage>
        <taxon>Bacteria</taxon>
        <taxon>Pseudomonadati</taxon>
        <taxon>Bacteroidota</taxon>
        <taxon>Cytophagia</taxon>
        <taxon>Cytophagales</taxon>
        <taxon>Hymenobacteraceae</taxon>
        <taxon>Pontibacter</taxon>
    </lineage>
</organism>
<name>A0A501W5K1_9BACT</name>
<evidence type="ECO:0000313" key="3">
    <source>
        <dbReference type="Proteomes" id="UP000316727"/>
    </source>
</evidence>
<dbReference type="AlphaFoldDB" id="A0A501W5K1"/>
<reference evidence="2 3" key="1">
    <citation type="submission" date="2019-06" db="EMBL/GenBank/DDBJ databases">
        <title>A novel bacterium of genus Pontibacter, isolated from marine sediment.</title>
        <authorList>
            <person name="Huang H."/>
            <person name="Mo K."/>
            <person name="Hu Y."/>
        </authorList>
    </citation>
    <scope>NUCLEOTIDE SEQUENCE [LARGE SCALE GENOMIC DNA]</scope>
    <source>
        <strain evidence="2 3">HB172049</strain>
    </source>
</reference>
<keyword evidence="1" id="KW-0732">Signal</keyword>
<gene>
    <name evidence="2" type="ORF">FJM65_11360</name>
</gene>
<evidence type="ECO:0000313" key="2">
    <source>
        <dbReference type="EMBL" id="TPE44012.1"/>
    </source>
</evidence>
<accession>A0A501W5K1</accession>
<dbReference type="Proteomes" id="UP000316727">
    <property type="component" value="Unassembled WGS sequence"/>
</dbReference>
<keyword evidence="3" id="KW-1185">Reference proteome</keyword>
<dbReference type="PROSITE" id="PS51257">
    <property type="entry name" value="PROKAR_LIPOPROTEIN"/>
    <property type="match status" value="1"/>
</dbReference>
<dbReference type="EMBL" id="VFRQ01000005">
    <property type="protein sequence ID" value="TPE44012.1"/>
    <property type="molecule type" value="Genomic_DNA"/>
</dbReference>